<protein>
    <submittedName>
        <fullName evidence="2">Uncharacterized protein</fullName>
    </submittedName>
</protein>
<keyword evidence="3" id="KW-1185">Reference proteome</keyword>
<evidence type="ECO:0000313" key="3">
    <source>
        <dbReference type="Proteomes" id="UP000194127"/>
    </source>
</evidence>
<accession>A0A1X6NI55</accession>
<feature type="region of interest" description="Disordered" evidence="1">
    <location>
        <begin position="1"/>
        <end position="78"/>
    </location>
</feature>
<name>A0A1X6NI55_9APHY</name>
<reference evidence="2 3" key="1">
    <citation type="submission" date="2017-04" db="EMBL/GenBank/DDBJ databases">
        <title>Genome Sequence of the Model Brown-Rot Fungus Postia placenta SB12.</title>
        <authorList>
            <consortium name="DOE Joint Genome Institute"/>
            <person name="Gaskell J."/>
            <person name="Kersten P."/>
            <person name="Larrondo L.F."/>
            <person name="Canessa P."/>
            <person name="Martinez D."/>
            <person name="Hibbett D."/>
            <person name="Schmoll M."/>
            <person name="Kubicek C.P."/>
            <person name="Martinez A.T."/>
            <person name="Yadav J."/>
            <person name="Master E."/>
            <person name="Magnuson J.K."/>
            <person name="James T."/>
            <person name="Yaver D."/>
            <person name="Berka R."/>
            <person name="Labutti K."/>
            <person name="Lipzen A."/>
            <person name="Aerts A."/>
            <person name="Barry K."/>
            <person name="Henrissat B."/>
            <person name="Blanchette R."/>
            <person name="Grigoriev I."/>
            <person name="Cullen D."/>
        </authorList>
    </citation>
    <scope>NUCLEOTIDE SEQUENCE [LARGE SCALE GENOMIC DNA]</scope>
    <source>
        <strain evidence="2 3">MAD-698-R-SB12</strain>
    </source>
</reference>
<evidence type="ECO:0000256" key="1">
    <source>
        <dbReference type="SAM" id="MobiDB-lite"/>
    </source>
</evidence>
<dbReference type="GeneID" id="36322311"/>
<dbReference type="STRING" id="670580.A0A1X6NI55"/>
<dbReference type="Proteomes" id="UP000194127">
    <property type="component" value="Unassembled WGS sequence"/>
</dbReference>
<feature type="compositionally biased region" description="Polar residues" evidence="1">
    <location>
        <begin position="23"/>
        <end position="36"/>
    </location>
</feature>
<dbReference type="RefSeq" id="XP_024344847.1">
    <property type="nucleotide sequence ID" value="XM_024477361.1"/>
</dbReference>
<gene>
    <name evidence="2" type="ORF">POSPLADRAFT_1038289</name>
</gene>
<proteinExistence type="predicted"/>
<dbReference type="OrthoDB" id="2563011at2759"/>
<dbReference type="EMBL" id="KZ110591">
    <property type="protein sequence ID" value="OSX68053.1"/>
    <property type="molecule type" value="Genomic_DNA"/>
</dbReference>
<dbReference type="AlphaFoldDB" id="A0A1X6NI55"/>
<sequence>MAEVEEHKAANAVEPFPLGLPVTPQSGQSFAAQQAYGTPHGSPDAGSPLLPVHHDDDVAPPTYEETETSRSEIAAPSAIGIARTSKGEYVLPASVQAGSSSSGEPPLTPNHGLGMFNIEE</sequence>
<organism evidence="2 3">
    <name type="scientific">Postia placenta MAD-698-R-SB12</name>
    <dbReference type="NCBI Taxonomy" id="670580"/>
    <lineage>
        <taxon>Eukaryota</taxon>
        <taxon>Fungi</taxon>
        <taxon>Dikarya</taxon>
        <taxon>Basidiomycota</taxon>
        <taxon>Agaricomycotina</taxon>
        <taxon>Agaricomycetes</taxon>
        <taxon>Polyporales</taxon>
        <taxon>Adustoporiaceae</taxon>
        <taxon>Rhodonia</taxon>
    </lineage>
</organism>
<feature type="region of interest" description="Disordered" evidence="1">
    <location>
        <begin position="95"/>
        <end position="120"/>
    </location>
</feature>
<evidence type="ECO:0000313" key="2">
    <source>
        <dbReference type="EMBL" id="OSX68053.1"/>
    </source>
</evidence>